<dbReference type="InterPro" id="IPR015590">
    <property type="entry name" value="Aldehyde_DH_dom"/>
</dbReference>
<dbReference type="InterPro" id="IPR016162">
    <property type="entry name" value="Ald_DH_N"/>
</dbReference>
<dbReference type="InterPro" id="IPR016163">
    <property type="entry name" value="Ald_DH_C"/>
</dbReference>
<dbReference type="Pfam" id="PF00171">
    <property type="entry name" value="Aldedh"/>
    <property type="match status" value="1"/>
</dbReference>
<dbReference type="Proteomes" id="UP001548832">
    <property type="component" value="Unassembled WGS sequence"/>
</dbReference>
<dbReference type="InterPro" id="IPR016161">
    <property type="entry name" value="Ald_DH/histidinol_DH"/>
</dbReference>
<comment type="caution">
    <text evidence="4">The sequence shown here is derived from an EMBL/GenBank/DDBJ whole genome shotgun (WGS) entry which is preliminary data.</text>
</comment>
<gene>
    <name evidence="4" type="ORF">ABVQ20_39000</name>
</gene>
<evidence type="ECO:0000259" key="3">
    <source>
        <dbReference type="Pfam" id="PF00171"/>
    </source>
</evidence>
<keyword evidence="2" id="KW-0560">Oxidoreductase</keyword>
<evidence type="ECO:0000256" key="2">
    <source>
        <dbReference type="ARBA" id="ARBA00023002"/>
    </source>
</evidence>
<sequence length="478" mass="51745">MTGDKTIWINGVWELGSEPGLPVINPVTEEEISIVLSAGHDQITRAIEAAASAQPAWASLEPWRRAEALRAIGACLLQHQQELANLISLEVGKPLRKAREDVEGAASYLEYMAQWDRRIEGEILPADNRDETILLTRVPIGVVAAITAWNYPLDLFIRKAAPALIAGNTMVVKPTEVTPLACIRAIQLIAANDCLPAGVLNLVTGGGAVGAALCSHSLVNMITMTGHRDTGKRIMAAAAANLSRVSLELGGSAPAIIWKDADLDLAADAIAFASFENTGQVCTSSERILVHQDVHDDFVERLVERANGMRVGNPCDDVDLGPLVNRTHFRKVTHAIDLAQTEGGALRCGGHGIPSLPGNGYWVRPTVITGVTQDMSLFKEETFGPIAPIIRIASYEEAISLANATRYGLSAFLFSNDYRLIMRAQNDLRFGEIYINRSMGEALQGFHNGHLESGMGGEDGKHGVLKYTQIRAVYHRYT</sequence>
<dbReference type="EMBL" id="JBEWSZ010000015">
    <property type="protein sequence ID" value="MET2832906.1"/>
    <property type="molecule type" value="Genomic_DNA"/>
</dbReference>
<comment type="similarity">
    <text evidence="1">Belongs to the aldehyde dehydrogenase family.</text>
</comment>
<dbReference type="InterPro" id="IPR050740">
    <property type="entry name" value="Aldehyde_DH_Superfamily"/>
</dbReference>
<evidence type="ECO:0000313" key="4">
    <source>
        <dbReference type="EMBL" id="MET2832906.1"/>
    </source>
</evidence>
<dbReference type="PANTHER" id="PTHR43353:SF5">
    <property type="entry name" value="SUCCINATE-SEMIALDEHYDE DEHYDROGENASE, MITOCHONDRIAL"/>
    <property type="match status" value="1"/>
</dbReference>
<organism evidence="4 5">
    <name type="scientific">Mesorhizobium shangrilense</name>
    <dbReference type="NCBI Taxonomy" id="460060"/>
    <lineage>
        <taxon>Bacteria</taxon>
        <taxon>Pseudomonadati</taxon>
        <taxon>Pseudomonadota</taxon>
        <taxon>Alphaproteobacteria</taxon>
        <taxon>Hyphomicrobiales</taxon>
        <taxon>Phyllobacteriaceae</taxon>
        <taxon>Mesorhizobium</taxon>
    </lineage>
</organism>
<dbReference type="Gene3D" id="3.40.309.10">
    <property type="entry name" value="Aldehyde Dehydrogenase, Chain A, domain 2"/>
    <property type="match status" value="1"/>
</dbReference>
<reference evidence="4 5" key="1">
    <citation type="submission" date="2024-06" db="EMBL/GenBank/DDBJ databases">
        <authorList>
            <person name="Kim D.-U."/>
        </authorList>
    </citation>
    <scope>NUCLEOTIDE SEQUENCE [LARGE SCALE GENOMIC DNA]</scope>
    <source>
        <strain evidence="4 5">KACC15460</strain>
    </source>
</reference>
<keyword evidence="5" id="KW-1185">Reference proteome</keyword>
<dbReference type="PANTHER" id="PTHR43353">
    <property type="entry name" value="SUCCINATE-SEMIALDEHYDE DEHYDROGENASE, MITOCHONDRIAL"/>
    <property type="match status" value="1"/>
</dbReference>
<dbReference type="SUPFAM" id="SSF53720">
    <property type="entry name" value="ALDH-like"/>
    <property type="match status" value="1"/>
</dbReference>
<protein>
    <submittedName>
        <fullName evidence="4">Aldehyde dehydrogenase family protein</fullName>
    </submittedName>
</protein>
<evidence type="ECO:0000256" key="1">
    <source>
        <dbReference type="ARBA" id="ARBA00009986"/>
    </source>
</evidence>
<evidence type="ECO:0000313" key="5">
    <source>
        <dbReference type="Proteomes" id="UP001548832"/>
    </source>
</evidence>
<dbReference type="RefSeq" id="WP_354465112.1">
    <property type="nucleotide sequence ID" value="NZ_JBEWSZ010000015.1"/>
</dbReference>
<accession>A0ABV2DSB0</accession>
<dbReference type="Gene3D" id="3.40.605.10">
    <property type="entry name" value="Aldehyde Dehydrogenase, Chain A, domain 1"/>
    <property type="match status" value="1"/>
</dbReference>
<proteinExistence type="inferred from homology"/>
<feature type="domain" description="Aldehyde dehydrogenase" evidence="3">
    <location>
        <begin position="20"/>
        <end position="473"/>
    </location>
</feature>
<name>A0ABV2DSB0_9HYPH</name>